<dbReference type="GO" id="GO:0003755">
    <property type="term" value="F:peptidyl-prolyl cis-trans isomerase activity"/>
    <property type="evidence" value="ECO:0007669"/>
    <property type="project" value="UniProtKB-KW"/>
</dbReference>
<dbReference type="InterPro" id="IPR046357">
    <property type="entry name" value="PPIase_dom_sf"/>
</dbReference>
<keyword evidence="10" id="KW-1185">Reference proteome</keyword>
<keyword evidence="3" id="KW-0732">Signal</keyword>
<feature type="domain" description="PpiC" evidence="8">
    <location>
        <begin position="137"/>
        <end position="257"/>
    </location>
</feature>
<gene>
    <name evidence="9" type="ORF">MJA45_01070</name>
</gene>
<keyword evidence="5 6" id="KW-0413">Isomerase</keyword>
<dbReference type="PANTHER" id="PTHR47245">
    <property type="entry name" value="PEPTIDYLPROLYL ISOMERASE"/>
    <property type="match status" value="1"/>
</dbReference>
<name>A0AA96RFW8_9BACL</name>
<protein>
    <recommendedName>
        <fullName evidence="2">peptidylprolyl isomerase</fullName>
        <ecNumber evidence="2">5.2.1.8</ecNumber>
    </recommendedName>
</protein>
<dbReference type="InterPro" id="IPR027304">
    <property type="entry name" value="Trigger_fact/SurA_dom_sf"/>
</dbReference>
<feature type="transmembrane region" description="Helical" evidence="7">
    <location>
        <begin position="6"/>
        <end position="26"/>
    </location>
</feature>
<keyword evidence="7" id="KW-0472">Membrane</keyword>
<evidence type="ECO:0000256" key="3">
    <source>
        <dbReference type="ARBA" id="ARBA00022729"/>
    </source>
</evidence>
<dbReference type="SUPFAM" id="SSF54534">
    <property type="entry name" value="FKBP-like"/>
    <property type="match status" value="1"/>
</dbReference>
<dbReference type="Proteomes" id="UP001305702">
    <property type="component" value="Chromosome"/>
</dbReference>
<dbReference type="PROSITE" id="PS50198">
    <property type="entry name" value="PPIC_PPIASE_2"/>
    <property type="match status" value="1"/>
</dbReference>
<proteinExistence type="predicted"/>
<evidence type="ECO:0000256" key="6">
    <source>
        <dbReference type="PROSITE-ProRule" id="PRU00278"/>
    </source>
</evidence>
<accession>A0AA96RFW8</accession>
<keyword evidence="4 6" id="KW-0697">Rotamase</keyword>
<dbReference type="Gene3D" id="1.10.4030.10">
    <property type="entry name" value="Porin chaperone SurA, peptide-binding domain"/>
    <property type="match status" value="1"/>
</dbReference>
<dbReference type="KEGG" id="paun:MJA45_01070"/>
<dbReference type="PROSITE" id="PS01096">
    <property type="entry name" value="PPIC_PPIASE_1"/>
    <property type="match status" value="1"/>
</dbReference>
<evidence type="ECO:0000313" key="10">
    <source>
        <dbReference type="Proteomes" id="UP001305702"/>
    </source>
</evidence>
<dbReference type="EMBL" id="CP130318">
    <property type="protein sequence ID" value="WNQ11698.1"/>
    <property type="molecule type" value="Genomic_DNA"/>
</dbReference>
<evidence type="ECO:0000313" key="9">
    <source>
        <dbReference type="EMBL" id="WNQ11698.1"/>
    </source>
</evidence>
<evidence type="ECO:0000256" key="5">
    <source>
        <dbReference type="ARBA" id="ARBA00023235"/>
    </source>
</evidence>
<dbReference type="RefSeq" id="WP_315605476.1">
    <property type="nucleotide sequence ID" value="NZ_CP130318.1"/>
</dbReference>
<comment type="catalytic activity">
    <reaction evidence="1">
        <text>[protein]-peptidylproline (omega=180) = [protein]-peptidylproline (omega=0)</text>
        <dbReference type="Rhea" id="RHEA:16237"/>
        <dbReference type="Rhea" id="RHEA-COMP:10747"/>
        <dbReference type="Rhea" id="RHEA-COMP:10748"/>
        <dbReference type="ChEBI" id="CHEBI:83833"/>
        <dbReference type="ChEBI" id="CHEBI:83834"/>
        <dbReference type="EC" id="5.2.1.8"/>
    </reaction>
</comment>
<dbReference type="Pfam" id="PF00639">
    <property type="entry name" value="Rotamase"/>
    <property type="match status" value="1"/>
</dbReference>
<evidence type="ECO:0000256" key="7">
    <source>
        <dbReference type="SAM" id="Phobius"/>
    </source>
</evidence>
<dbReference type="InterPro" id="IPR023058">
    <property type="entry name" value="PPIase_PpiC_CS"/>
</dbReference>
<keyword evidence="7" id="KW-1133">Transmembrane helix</keyword>
<evidence type="ECO:0000256" key="2">
    <source>
        <dbReference type="ARBA" id="ARBA00013194"/>
    </source>
</evidence>
<dbReference type="PANTHER" id="PTHR47245:SF1">
    <property type="entry name" value="FOLDASE PROTEIN PRSA"/>
    <property type="match status" value="1"/>
</dbReference>
<dbReference type="InterPro" id="IPR050245">
    <property type="entry name" value="PrsA_foldase"/>
</dbReference>
<evidence type="ECO:0000256" key="1">
    <source>
        <dbReference type="ARBA" id="ARBA00000971"/>
    </source>
</evidence>
<reference evidence="9 10" key="1">
    <citation type="submission" date="2022-02" db="EMBL/GenBank/DDBJ databases">
        <title>Paenibacillus sp. MBLB1776 Whole Genome Shotgun Sequencing.</title>
        <authorList>
            <person name="Hwang C.Y."/>
            <person name="Cho E.-S."/>
            <person name="Seo M.-J."/>
        </authorList>
    </citation>
    <scope>NUCLEOTIDE SEQUENCE [LARGE SCALE GENOMIC DNA]</scope>
    <source>
        <strain evidence="9 10">MBLB1776</strain>
    </source>
</reference>
<dbReference type="Pfam" id="PF13624">
    <property type="entry name" value="SurA_N_3"/>
    <property type="match status" value="1"/>
</dbReference>
<dbReference type="InterPro" id="IPR000297">
    <property type="entry name" value="PPIase_PpiC"/>
</dbReference>
<dbReference type="AlphaFoldDB" id="A0AA96RFW8"/>
<evidence type="ECO:0000259" key="8">
    <source>
        <dbReference type="PROSITE" id="PS50198"/>
    </source>
</evidence>
<dbReference type="Gene3D" id="3.10.50.40">
    <property type="match status" value="1"/>
</dbReference>
<organism evidence="9 10">
    <name type="scientific">Paenibacillus aurantius</name>
    <dbReference type="NCBI Taxonomy" id="2918900"/>
    <lineage>
        <taxon>Bacteria</taxon>
        <taxon>Bacillati</taxon>
        <taxon>Bacillota</taxon>
        <taxon>Bacilli</taxon>
        <taxon>Bacillales</taxon>
        <taxon>Paenibacillaceae</taxon>
        <taxon>Paenibacillus</taxon>
    </lineage>
</organism>
<dbReference type="EC" id="5.2.1.8" evidence="2"/>
<dbReference type="SUPFAM" id="SSF109998">
    <property type="entry name" value="Triger factor/SurA peptide-binding domain-like"/>
    <property type="match status" value="1"/>
</dbReference>
<sequence length="313" mass="35143">MRNVKLLWGIILVLAAAILVLTRMAMFDKANPRPASPVAEEKAVASIGGVQISSDRLTDALYKKYGTEMLDQILDREAVRLEAEQKGIHAGDEEIDQELTKMQQGYDSEEQFYQSMKDQVGLTKEELREDVHYKLLLEKIATASIVITEGEVQAYIKSHAEEFKNIIQFRIQQIISDTLEQANKTYELAQKEDFGQLARQRSLDTNTANEGGDLGWVEDNDPFIPAPIMKAVEMMKVGDISRPIKVDRGYAVIRLKDRKEQSKGTPAQIAESVRKQLALQQAPPLKDIVKSLRDKYNAIILDSTLASHPSSSK</sequence>
<evidence type="ECO:0000256" key="4">
    <source>
        <dbReference type="ARBA" id="ARBA00023110"/>
    </source>
</evidence>
<keyword evidence="7" id="KW-0812">Transmembrane</keyword>